<dbReference type="PIRSF" id="PIRSF015617">
    <property type="entry name" value="Adensltrnsf_CobA"/>
    <property type="match status" value="1"/>
</dbReference>
<dbReference type="Gene3D" id="3.40.50.300">
    <property type="entry name" value="P-loop containing nucleotide triphosphate hydrolases"/>
    <property type="match status" value="1"/>
</dbReference>
<dbReference type="GO" id="GO:0009236">
    <property type="term" value="P:cobalamin biosynthetic process"/>
    <property type="evidence" value="ECO:0007669"/>
    <property type="project" value="InterPro"/>
</dbReference>
<dbReference type="GO" id="GO:0005524">
    <property type="term" value="F:ATP binding"/>
    <property type="evidence" value="ECO:0007669"/>
    <property type="project" value="InterPro"/>
</dbReference>
<dbReference type="EMBL" id="AJ000758">
    <property type="protein sequence ID" value="CAA04319.1"/>
    <property type="molecule type" value="Genomic_DNA"/>
</dbReference>
<dbReference type="NCBIfam" id="NF004637">
    <property type="entry name" value="PRK05986.1"/>
    <property type="match status" value="1"/>
</dbReference>
<dbReference type="InterPro" id="IPR027417">
    <property type="entry name" value="P-loop_NTPase"/>
</dbReference>
<dbReference type="Pfam" id="PF02572">
    <property type="entry name" value="CobA_CobO_BtuR"/>
    <property type="match status" value="1"/>
</dbReference>
<dbReference type="PANTHER" id="PTHR46638:SF1">
    <property type="entry name" value="CORRINOID ADENOSYLTRANSFERASE"/>
    <property type="match status" value="1"/>
</dbReference>
<dbReference type="NCBIfam" id="TIGR00708">
    <property type="entry name" value="cobA"/>
    <property type="match status" value="1"/>
</dbReference>
<gene>
    <name evidence="1" type="primary">btuR</name>
</gene>
<dbReference type="PANTHER" id="PTHR46638">
    <property type="entry name" value="CORRINOID ADENOSYLTRANSFERASE"/>
    <property type="match status" value="1"/>
</dbReference>
<protein>
    <submittedName>
        <fullName evidence="1">BtuR protein</fullName>
    </submittedName>
</protein>
<evidence type="ECO:0000313" key="1">
    <source>
        <dbReference type="EMBL" id="CAA04319.1"/>
    </source>
</evidence>
<dbReference type="InterPro" id="IPR003724">
    <property type="entry name" value="CblAdoTrfase_CobA"/>
</dbReference>
<dbReference type="GO" id="GO:0008817">
    <property type="term" value="F:corrinoid adenosyltransferase activity"/>
    <property type="evidence" value="ECO:0007669"/>
    <property type="project" value="InterPro"/>
</dbReference>
<organism evidence="1">
    <name type="scientific">Priestia megaterium</name>
    <name type="common">Bacillus megaterium</name>
    <dbReference type="NCBI Taxonomy" id="1404"/>
    <lineage>
        <taxon>Bacteria</taxon>
        <taxon>Bacillati</taxon>
        <taxon>Bacillota</taxon>
        <taxon>Bacilli</taxon>
        <taxon>Bacillales</taxon>
        <taxon>Bacillaceae</taxon>
        <taxon>Priestia</taxon>
    </lineage>
</organism>
<reference evidence="1" key="1">
    <citation type="journal article" date="1998" name="Biochem. J.">
        <title>Cobalamin (Vitamin B12) biosynthesis:Identification and characterization of a Bacillus megaterium Cob1 operon.</title>
        <authorList>
            <person name="Raux E."/>
            <person name="Lanois A."/>
            <person name="Warren M.J."/>
            <person name="Rambach A."/>
            <person name="Thermes C."/>
        </authorList>
    </citation>
    <scope>NUCLEOTIDE SEQUENCE</scope>
    <source>
        <strain evidence="1">DSM 509</strain>
    </source>
</reference>
<dbReference type="SUPFAM" id="SSF52540">
    <property type="entry name" value="P-loop containing nucleoside triphosphate hydrolases"/>
    <property type="match status" value="1"/>
</dbReference>
<name>O87701_PRIMG</name>
<dbReference type="CDD" id="cd00561">
    <property type="entry name" value="CobA_ACA"/>
    <property type="match status" value="1"/>
</dbReference>
<dbReference type="PIR" id="T44695">
    <property type="entry name" value="T44695"/>
</dbReference>
<dbReference type="AlphaFoldDB" id="O87701"/>
<sequence>MLEHRLQKKQHGCKLKFKEKEVFRLKDKRGLTLIYTGDGKGKTTAALGLALRATGRGQKVLMIQFIKSPQRTYGEKLMFDRMGIEMIQTGVGFTWTKTPPEHRDALQKAWALTKEKVFSNEYDVVILDELNNALAIEKFPIDDVSPLHEVIDLIQKRPEHMHLVITGRSAKKEVMDAADLVTEMKPHKHYYDEGIPAVKGIEF</sequence>
<accession>O87701</accession>
<proteinExistence type="predicted"/>